<dbReference type="EMBL" id="GG745345">
    <property type="protein sequence ID" value="KNE64691.1"/>
    <property type="molecule type" value="Genomic_DNA"/>
</dbReference>
<dbReference type="PANTHER" id="PTHR44858:SF1">
    <property type="entry name" value="UDP-N-ACETYLGLUCOSAMINE--PEPTIDE N-ACETYLGLUCOSAMINYLTRANSFERASE SPINDLY-RELATED"/>
    <property type="match status" value="1"/>
</dbReference>
<feature type="repeat" description="TPR" evidence="3">
    <location>
        <begin position="1230"/>
        <end position="1263"/>
    </location>
</feature>
<dbReference type="PROSITE" id="PS50005">
    <property type="entry name" value="TPR"/>
    <property type="match status" value="6"/>
</dbReference>
<dbReference type="Pfam" id="PF14559">
    <property type="entry name" value="TPR_19"/>
    <property type="match status" value="1"/>
</dbReference>
<dbReference type="InterPro" id="IPR011990">
    <property type="entry name" value="TPR-like_helical_dom_sf"/>
</dbReference>
<name>A0A0L0SQ98_ALLM3</name>
<dbReference type="OrthoDB" id="1926212at2759"/>
<feature type="repeat" description="TPR" evidence="3">
    <location>
        <begin position="662"/>
        <end position="695"/>
    </location>
</feature>
<dbReference type="eggNOG" id="KOG1124">
    <property type="taxonomic scope" value="Eukaryota"/>
</dbReference>
<keyword evidence="2 3" id="KW-0802">TPR repeat</keyword>
<dbReference type="PANTHER" id="PTHR44858">
    <property type="entry name" value="TETRATRICOPEPTIDE REPEAT PROTEIN 6"/>
    <property type="match status" value="1"/>
</dbReference>
<evidence type="ECO:0000256" key="1">
    <source>
        <dbReference type="ARBA" id="ARBA00022737"/>
    </source>
</evidence>
<evidence type="ECO:0000256" key="4">
    <source>
        <dbReference type="SAM" id="MobiDB-lite"/>
    </source>
</evidence>
<evidence type="ECO:0000313" key="6">
    <source>
        <dbReference type="Proteomes" id="UP000054350"/>
    </source>
</evidence>
<feature type="compositionally biased region" description="Low complexity" evidence="4">
    <location>
        <begin position="309"/>
        <end position="323"/>
    </location>
</feature>
<dbReference type="InterPro" id="IPR019734">
    <property type="entry name" value="TPR_rpt"/>
</dbReference>
<dbReference type="STRING" id="578462.A0A0L0SQ98"/>
<sequence length="1474" mass="162944">MSISRFIEQQAPGTFWDEGLDGYAETDGSSGMVVSPMKPVEKPAIDAPKPSKGTIAVINPRFEPLELVLPTSLSPADFVEVLKRQAHKRAARFDHSTMASDLDDDALPAAADPWPSVPSLADPPDAPSLRVKSAAFSHDRPTSPFHWTISPARFVLREPTYEVPTPDAVRSREFAAGLLDDPAAAVTDDAASPTTDDPFELSLLDGAFSHPLVSVNIGHATPLHSRCSSFVADPPTAAPEPDVPRLAPSPIIQRFERAHGIAKGISSPARHSSEPMTTAASTVSVASVASGRPTLSSSPPASPTPAPSTVPASTSTVPSAVPSRTDSSATSLPVRGARVSRTGTDPPGTRLGTPRTKRGAAVGITPLTRRLVSKSAANGLDVSSSSLSMDDAASERDYNMIEDTSEAETDLAHYAHAFPIDEIHEVVLAWPGHFDLVSVAGFPSETDLYDPDTGHVRDHPAFHDVEWIMLTDPALPSDEDVALDIWSLLESKRAPRPVTLFWLAKAGRADEVLAKIGQELLSSTPASLLFLQAQLRVQQGHLDDAVRDLEDVLARDRSCAMAWSLKARLHHLMGPAKLCINAYTHVLKHFPKLWRFYYERGRQHEVVKEVMYAFEDYKQVRALQPECVDAVWRHVHYYLDKELYEDAARTVQVILDRHPDDAAPVFLRGKAMAQLQNFARALEDMDAAIRLDPYCAEYYVHRACLLRDCHPAKALEDFSVALLLDDSQATVDALLFRGHVYYQLEKYELAQLDWIRVSELNSNAHLNLNLGILAMLHLDDYVQAMQFLDTAVDQDPLLLKAYLARAELYQLLHQESFLVSGTIIRKLRRRNAGEVSFLERATREYSRAIRMFPRDYVLYLYRGRLLLRQKKTGLAMHDFHTAFELNSGIAQTFLQRSLILSFQGKYHQIIQEFRDQQQLGARFDANLIVLVAKAKMRTGDPEGALTVLSEPGLAAEPQIHLHKGLCYQTLHRYADAGAEFTKCLDLAPKFAKAYYHRGLCRLAANDAPGGLEDINEAVRQDPKMFEAYLTRAAHFAKLEQFADGIEDCATAIRLEPASVRGYLQRGLLRCRLGQHTAAVADFTRVTEIDRDCVTAYFNRAATAHVAGHAELALRDYSTVLLMAGADARARRGRGFLYWQLGQWDAAVADLMVAARYSADVEPDLFELLGNALAKVGRVDDAVGVFSKIVAAHPELVTGYLARANVFAQTGRVQEAIRDYARCLHIAPRTVDVHVNLGYVAHRQRHHRRAWARFSSAIALDPECTAALEARASIHLAKGNPVAAMADIEQAARVRPSDANVLINRGVIAQCLGDVAAAMHDYKRALVLDPGNALAAFNAANLYYAQQSWEAAREFYDLAVRAEPEDWHARINRTLTCFELGDYDRARKDIDAARALLRTKKDRAKVEYHAACLAQRQGMFVDAEGLFTQALILLPQFTDAWIKRAEIRGRLGNMTGALQDYAHAITLDSDLERPT</sequence>
<dbReference type="Proteomes" id="UP000054350">
    <property type="component" value="Unassembled WGS sequence"/>
</dbReference>
<feature type="repeat" description="TPR" evidence="3">
    <location>
        <begin position="1196"/>
        <end position="1229"/>
    </location>
</feature>
<keyword evidence="1" id="KW-0677">Repeat</keyword>
<feature type="region of interest" description="Disordered" evidence="4">
    <location>
        <begin position="265"/>
        <end position="359"/>
    </location>
</feature>
<feature type="compositionally biased region" description="Low complexity" evidence="4">
    <location>
        <begin position="277"/>
        <end position="290"/>
    </location>
</feature>
<dbReference type="VEuPathDB" id="FungiDB:AMAG_10044"/>
<feature type="repeat" description="TPR" evidence="3">
    <location>
        <begin position="1298"/>
        <end position="1331"/>
    </location>
</feature>
<keyword evidence="6" id="KW-1185">Reference proteome</keyword>
<dbReference type="SMART" id="SM00028">
    <property type="entry name" value="TPR"/>
    <property type="match status" value="21"/>
</dbReference>
<evidence type="ECO:0000256" key="2">
    <source>
        <dbReference type="ARBA" id="ARBA00022803"/>
    </source>
</evidence>
<feature type="repeat" description="TPR" evidence="3">
    <location>
        <begin position="1162"/>
        <end position="1195"/>
    </location>
</feature>
<dbReference type="SUPFAM" id="SSF48452">
    <property type="entry name" value="TPR-like"/>
    <property type="match status" value="4"/>
</dbReference>
<evidence type="ECO:0000313" key="5">
    <source>
        <dbReference type="EMBL" id="KNE64691.1"/>
    </source>
</evidence>
<gene>
    <name evidence="5" type="ORF">AMAG_10044</name>
</gene>
<feature type="repeat" description="TPR" evidence="3">
    <location>
        <begin position="1332"/>
        <end position="1365"/>
    </location>
</feature>
<dbReference type="Pfam" id="PF13432">
    <property type="entry name" value="TPR_16"/>
    <property type="match status" value="5"/>
</dbReference>
<evidence type="ECO:0000256" key="3">
    <source>
        <dbReference type="PROSITE-ProRule" id="PRU00339"/>
    </source>
</evidence>
<accession>A0A0L0SQ98</accession>
<dbReference type="eggNOG" id="KOG0548">
    <property type="taxonomic scope" value="Eukaryota"/>
</dbReference>
<protein>
    <submittedName>
        <fullName evidence="5">Uncharacterized protein</fullName>
    </submittedName>
</protein>
<proteinExistence type="predicted"/>
<dbReference type="Gene3D" id="1.25.40.10">
    <property type="entry name" value="Tetratricopeptide repeat domain"/>
    <property type="match status" value="7"/>
</dbReference>
<dbReference type="InterPro" id="IPR050498">
    <property type="entry name" value="Ycf3"/>
</dbReference>
<reference evidence="5 6" key="1">
    <citation type="submission" date="2009-11" db="EMBL/GenBank/DDBJ databases">
        <title>Annotation of Allomyces macrogynus ATCC 38327.</title>
        <authorList>
            <consortium name="The Broad Institute Genome Sequencing Platform"/>
            <person name="Russ C."/>
            <person name="Cuomo C."/>
            <person name="Burger G."/>
            <person name="Gray M.W."/>
            <person name="Holland P.W.H."/>
            <person name="King N."/>
            <person name="Lang F.B.F."/>
            <person name="Roger A.J."/>
            <person name="Ruiz-Trillo I."/>
            <person name="Young S.K."/>
            <person name="Zeng Q."/>
            <person name="Gargeya S."/>
            <person name="Fitzgerald M."/>
            <person name="Haas B."/>
            <person name="Abouelleil A."/>
            <person name="Alvarado L."/>
            <person name="Arachchi H.M."/>
            <person name="Berlin A."/>
            <person name="Chapman S.B."/>
            <person name="Gearin G."/>
            <person name="Goldberg J."/>
            <person name="Griggs A."/>
            <person name="Gujja S."/>
            <person name="Hansen M."/>
            <person name="Heiman D."/>
            <person name="Howarth C."/>
            <person name="Larimer J."/>
            <person name="Lui A."/>
            <person name="MacDonald P.J.P."/>
            <person name="McCowen C."/>
            <person name="Montmayeur A."/>
            <person name="Murphy C."/>
            <person name="Neiman D."/>
            <person name="Pearson M."/>
            <person name="Priest M."/>
            <person name="Roberts A."/>
            <person name="Saif S."/>
            <person name="Shea T."/>
            <person name="Sisk P."/>
            <person name="Stolte C."/>
            <person name="Sykes S."/>
            <person name="Wortman J."/>
            <person name="Nusbaum C."/>
            <person name="Birren B."/>
        </authorList>
    </citation>
    <scope>NUCLEOTIDE SEQUENCE [LARGE SCALE GENOMIC DNA]</scope>
    <source>
        <strain evidence="5 6">ATCC 38327</strain>
    </source>
</reference>
<reference evidence="6" key="2">
    <citation type="submission" date="2009-11" db="EMBL/GenBank/DDBJ databases">
        <title>The Genome Sequence of Allomyces macrogynus strain ATCC 38327.</title>
        <authorList>
            <consortium name="The Broad Institute Genome Sequencing Platform"/>
            <person name="Russ C."/>
            <person name="Cuomo C."/>
            <person name="Shea T."/>
            <person name="Young S.K."/>
            <person name="Zeng Q."/>
            <person name="Koehrsen M."/>
            <person name="Haas B."/>
            <person name="Borodovsky M."/>
            <person name="Guigo R."/>
            <person name="Alvarado L."/>
            <person name="Berlin A."/>
            <person name="Borenstein D."/>
            <person name="Chen Z."/>
            <person name="Engels R."/>
            <person name="Freedman E."/>
            <person name="Gellesch M."/>
            <person name="Goldberg J."/>
            <person name="Griggs A."/>
            <person name="Gujja S."/>
            <person name="Heiman D."/>
            <person name="Hepburn T."/>
            <person name="Howarth C."/>
            <person name="Jen D."/>
            <person name="Larson L."/>
            <person name="Lewis B."/>
            <person name="Mehta T."/>
            <person name="Park D."/>
            <person name="Pearson M."/>
            <person name="Roberts A."/>
            <person name="Saif S."/>
            <person name="Shenoy N."/>
            <person name="Sisk P."/>
            <person name="Stolte C."/>
            <person name="Sykes S."/>
            <person name="Walk T."/>
            <person name="White J."/>
            <person name="Yandava C."/>
            <person name="Burger G."/>
            <person name="Gray M.W."/>
            <person name="Holland P.W.H."/>
            <person name="King N."/>
            <person name="Lang F.B.F."/>
            <person name="Roger A.J."/>
            <person name="Ruiz-Trillo I."/>
            <person name="Lander E."/>
            <person name="Nusbaum C."/>
        </authorList>
    </citation>
    <scope>NUCLEOTIDE SEQUENCE [LARGE SCALE GENOMIC DNA]</scope>
    <source>
        <strain evidence="6">ATCC 38327</strain>
    </source>
</reference>
<organism evidence="5 6">
    <name type="scientific">Allomyces macrogynus (strain ATCC 38327)</name>
    <name type="common">Allomyces javanicus var. macrogynus</name>
    <dbReference type="NCBI Taxonomy" id="578462"/>
    <lineage>
        <taxon>Eukaryota</taxon>
        <taxon>Fungi</taxon>
        <taxon>Fungi incertae sedis</taxon>
        <taxon>Blastocladiomycota</taxon>
        <taxon>Blastocladiomycetes</taxon>
        <taxon>Blastocladiales</taxon>
        <taxon>Blastocladiaceae</taxon>
        <taxon>Allomyces</taxon>
    </lineage>
</organism>